<gene>
    <name evidence="1" type="ORF">MITSMUL_04129</name>
</gene>
<sequence>MIDAKGLQQGYGIVSTLEAVIDEQDIRTSRQFEQLVDLMIVDGAPRNQIGDALRQMRMGFLIGQTARKNGEVRFDPLRKVALYIIVADIDAIIQQPMELLTATI</sequence>
<evidence type="ECO:0000313" key="1">
    <source>
        <dbReference type="EMBL" id="EEX69059.1"/>
    </source>
</evidence>
<protein>
    <submittedName>
        <fullName evidence="1">Uncharacterized protein</fullName>
    </submittedName>
</protein>
<reference evidence="1" key="1">
    <citation type="submission" date="2009-09" db="EMBL/GenBank/DDBJ databases">
        <authorList>
            <person name="Weinstock G."/>
            <person name="Sodergren E."/>
            <person name="Clifton S."/>
            <person name="Fulton L."/>
            <person name="Fulton B."/>
            <person name="Courtney L."/>
            <person name="Fronick C."/>
            <person name="Harrison M."/>
            <person name="Strong C."/>
            <person name="Farmer C."/>
            <person name="Delahaunty K."/>
            <person name="Markovic C."/>
            <person name="Hall O."/>
            <person name="Minx P."/>
            <person name="Tomlinson C."/>
            <person name="Mitreva M."/>
            <person name="Nelson J."/>
            <person name="Hou S."/>
            <person name="Wollam A."/>
            <person name="Pepin K.H."/>
            <person name="Johnson M."/>
            <person name="Bhonagiri V."/>
            <person name="Nash W.E."/>
            <person name="Warren W."/>
            <person name="Chinwalla A."/>
            <person name="Mardis E.R."/>
            <person name="Wilson R.K."/>
        </authorList>
    </citation>
    <scope>NUCLEOTIDE SEQUENCE [LARGE SCALE GENOMIC DNA]</scope>
    <source>
        <strain evidence="1">DSM 20544</strain>
    </source>
</reference>
<name>C9KLP5_9FIRM</name>
<keyword evidence="2" id="KW-1185">Reference proteome</keyword>
<dbReference type="HOGENOM" id="CLU_2246969_0_0_9"/>
<dbReference type="STRING" id="500635.MITSMUL_04129"/>
<organism evidence="1 2">
    <name type="scientific">Mitsuokella multacida DSM 20544</name>
    <dbReference type="NCBI Taxonomy" id="500635"/>
    <lineage>
        <taxon>Bacteria</taxon>
        <taxon>Bacillati</taxon>
        <taxon>Bacillota</taxon>
        <taxon>Negativicutes</taxon>
        <taxon>Selenomonadales</taxon>
        <taxon>Selenomonadaceae</taxon>
        <taxon>Mitsuokella</taxon>
    </lineage>
</organism>
<dbReference type="Proteomes" id="UP000003671">
    <property type="component" value="Unassembled WGS sequence"/>
</dbReference>
<accession>C9KLP5</accession>
<proteinExistence type="predicted"/>
<evidence type="ECO:0000313" key="2">
    <source>
        <dbReference type="Proteomes" id="UP000003671"/>
    </source>
</evidence>
<dbReference type="EMBL" id="ABWK02000012">
    <property type="protein sequence ID" value="EEX69059.1"/>
    <property type="molecule type" value="Genomic_DNA"/>
</dbReference>
<comment type="caution">
    <text evidence="1">The sequence shown here is derived from an EMBL/GenBank/DDBJ whole genome shotgun (WGS) entry which is preliminary data.</text>
</comment>
<dbReference type="AlphaFoldDB" id="C9KLP5"/>